<evidence type="ECO:0000313" key="10">
    <source>
        <dbReference type="EMBL" id="GAX27416.1"/>
    </source>
</evidence>
<dbReference type="InterPro" id="IPR036509">
    <property type="entry name" value="Met_Sox_Rdtase_MsrA_sf"/>
</dbReference>
<feature type="signal peptide" evidence="8">
    <location>
        <begin position="1"/>
        <end position="17"/>
    </location>
</feature>
<accession>A0A1Z5KMC1</accession>
<dbReference type="OrthoDB" id="77405at2759"/>
<dbReference type="PANTHER" id="PTHR42799:SF2">
    <property type="entry name" value="MITOCHONDRIAL PEPTIDE METHIONINE SULFOXIDE REDUCTASE"/>
    <property type="match status" value="1"/>
</dbReference>
<evidence type="ECO:0000256" key="3">
    <source>
        <dbReference type="ARBA" id="ARBA00023002"/>
    </source>
</evidence>
<evidence type="ECO:0000256" key="2">
    <source>
        <dbReference type="ARBA" id="ARBA00012502"/>
    </source>
</evidence>
<dbReference type="Pfam" id="PF01625">
    <property type="entry name" value="PMSR"/>
    <property type="match status" value="1"/>
</dbReference>
<comment type="catalytic activity">
    <reaction evidence="7">
        <text>[thioredoxin]-disulfide + L-methionine + H2O = L-methionine (S)-S-oxide + [thioredoxin]-dithiol</text>
        <dbReference type="Rhea" id="RHEA:19993"/>
        <dbReference type="Rhea" id="RHEA-COMP:10698"/>
        <dbReference type="Rhea" id="RHEA-COMP:10700"/>
        <dbReference type="ChEBI" id="CHEBI:15377"/>
        <dbReference type="ChEBI" id="CHEBI:29950"/>
        <dbReference type="ChEBI" id="CHEBI:50058"/>
        <dbReference type="ChEBI" id="CHEBI:57844"/>
        <dbReference type="ChEBI" id="CHEBI:58772"/>
        <dbReference type="EC" id="1.8.4.11"/>
    </reaction>
</comment>
<comment type="similarity">
    <text evidence="1">Belongs to the MsrA Met sulfoxide reductase family.</text>
</comment>
<dbReference type="GO" id="GO:0005737">
    <property type="term" value="C:cytoplasm"/>
    <property type="evidence" value="ECO:0007669"/>
    <property type="project" value="TreeGrafter"/>
</dbReference>
<dbReference type="Proteomes" id="UP000198406">
    <property type="component" value="Unassembled WGS sequence"/>
</dbReference>
<dbReference type="InParanoid" id="A0A1Z5KMC1"/>
<feature type="chain" id="PRO_5013187693" description="peptide-methionine (S)-S-oxide reductase" evidence="8">
    <location>
        <begin position="18"/>
        <end position="158"/>
    </location>
</feature>
<keyword evidence="11" id="KW-1185">Reference proteome</keyword>
<dbReference type="PANTHER" id="PTHR42799">
    <property type="entry name" value="MITOCHONDRIAL PEPTIDE METHIONINE SULFOXIDE REDUCTASE"/>
    <property type="match status" value="1"/>
</dbReference>
<keyword evidence="8" id="KW-0732">Signal</keyword>
<dbReference type="InterPro" id="IPR050162">
    <property type="entry name" value="MsrA_MetSO_reductase"/>
</dbReference>
<gene>
    <name evidence="10" type="ORF">FisN_23Hu122</name>
</gene>
<evidence type="ECO:0000313" key="11">
    <source>
        <dbReference type="Proteomes" id="UP000198406"/>
    </source>
</evidence>
<evidence type="ECO:0000256" key="8">
    <source>
        <dbReference type="SAM" id="SignalP"/>
    </source>
</evidence>
<organism evidence="10 11">
    <name type="scientific">Fistulifera solaris</name>
    <name type="common">Oleaginous diatom</name>
    <dbReference type="NCBI Taxonomy" id="1519565"/>
    <lineage>
        <taxon>Eukaryota</taxon>
        <taxon>Sar</taxon>
        <taxon>Stramenopiles</taxon>
        <taxon>Ochrophyta</taxon>
        <taxon>Bacillariophyta</taxon>
        <taxon>Bacillariophyceae</taxon>
        <taxon>Bacillariophycidae</taxon>
        <taxon>Naviculales</taxon>
        <taxon>Naviculaceae</taxon>
        <taxon>Fistulifera</taxon>
    </lineage>
</organism>
<evidence type="ECO:0000256" key="1">
    <source>
        <dbReference type="ARBA" id="ARBA00005591"/>
    </source>
</evidence>
<evidence type="ECO:0000256" key="7">
    <source>
        <dbReference type="ARBA" id="ARBA00048782"/>
    </source>
</evidence>
<evidence type="ECO:0000256" key="6">
    <source>
        <dbReference type="ARBA" id="ARBA00047806"/>
    </source>
</evidence>
<evidence type="ECO:0000256" key="4">
    <source>
        <dbReference type="ARBA" id="ARBA00030273"/>
    </source>
</evidence>
<reference evidence="10 11" key="1">
    <citation type="journal article" date="2015" name="Plant Cell">
        <title>Oil accumulation by the oleaginous diatom Fistulifera solaris as revealed by the genome and transcriptome.</title>
        <authorList>
            <person name="Tanaka T."/>
            <person name="Maeda Y."/>
            <person name="Veluchamy A."/>
            <person name="Tanaka M."/>
            <person name="Abida H."/>
            <person name="Marechal E."/>
            <person name="Bowler C."/>
            <person name="Muto M."/>
            <person name="Sunaga Y."/>
            <person name="Tanaka M."/>
            <person name="Yoshino T."/>
            <person name="Taniguchi T."/>
            <person name="Fukuda Y."/>
            <person name="Nemoto M."/>
            <person name="Matsumoto M."/>
            <person name="Wong P.S."/>
            <person name="Aburatani S."/>
            <person name="Fujibuchi W."/>
        </authorList>
    </citation>
    <scope>NUCLEOTIDE SEQUENCE [LARGE SCALE GENOMIC DNA]</scope>
    <source>
        <strain evidence="10 11">JPCC DA0580</strain>
    </source>
</reference>
<dbReference type="Gene3D" id="3.30.1060.10">
    <property type="entry name" value="Peptide methionine sulphoxide reductase MsrA"/>
    <property type="match status" value="1"/>
</dbReference>
<dbReference type="EC" id="1.8.4.11" evidence="2"/>
<dbReference type="InterPro" id="IPR002569">
    <property type="entry name" value="Met_Sox_Rdtase_MsrA_dom"/>
</dbReference>
<evidence type="ECO:0000256" key="5">
    <source>
        <dbReference type="ARBA" id="ARBA00030643"/>
    </source>
</evidence>
<comment type="caution">
    <text evidence="10">The sequence shown here is derived from an EMBL/GenBank/DDBJ whole genome shotgun (WGS) entry which is preliminary data.</text>
</comment>
<name>A0A1Z5KMC1_FISSO</name>
<dbReference type="EMBL" id="BDSP01000257">
    <property type="protein sequence ID" value="GAX27416.1"/>
    <property type="molecule type" value="Genomic_DNA"/>
</dbReference>
<evidence type="ECO:0000259" key="9">
    <source>
        <dbReference type="Pfam" id="PF01625"/>
    </source>
</evidence>
<dbReference type="SUPFAM" id="SSF55068">
    <property type="entry name" value="Peptide methionine sulfoxide reductase"/>
    <property type="match status" value="1"/>
</dbReference>
<proteinExistence type="inferred from homology"/>
<keyword evidence="3" id="KW-0560">Oxidoreductase</keyword>
<comment type="catalytic activity">
    <reaction evidence="6">
        <text>L-methionyl-[protein] + [thioredoxin]-disulfide + H2O = L-methionyl-(S)-S-oxide-[protein] + [thioredoxin]-dithiol</text>
        <dbReference type="Rhea" id="RHEA:14217"/>
        <dbReference type="Rhea" id="RHEA-COMP:10698"/>
        <dbReference type="Rhea" id="RHEA-COMP:10700"/>
        <dbReference type="Rhea" id="RHEA-COMP:12313"/>
        <dbReference type="Rhea" id="RHEA-COMP:12315"/>
        <dbReference type="ChEBI" id="CHEBI:15377"/>
        <dbReference type="ChEBI" id="CHEBI:16044"/>
        <dbReference type="ChEBI" id="CHEBI:29950"/>
        <dbReference type="ChEBI" id="CHEBI:44120"/>
        <dbReference type="ChEBI" id="CHEBI:50058"/>
        <dbReference type="EC" id="1.8.4.11"/>
    </reaction>
</comment>
<dbReference type="GO" id="GO:0008113">
    <property type="term" value="F:peptide-methionine (S)-S-oxide reductase activity"/>
    <property type="evidence" value="ECO:0007669"/>
    <property type="project" value="UniProtKB-EC"/>
</dbReference>
<protein>
    <recommendedName>
        <fullName evidence="2">peptide-methionine (S)-S-oxide reductase</fullName>
        <ecNumber evidence="2">1.8.4.11</ecNumber>
    </recommendedName>
    <alternativeName>
        <fullName evidence="5">Peptide-methionine (S)-S-oxide reductase</fullName>
    </alternativeName>
    <alternativeName>
        <fullName evidence="4">Protein-methionine-S-oxide reductase</fullName>
    </alternativeName>
</protein>
<dbReference type="AlphaFoldDB" id="A0A1Z5KMC1"/>
<sequence>MSRHIVSVLYLCGIATAFIPSPNVRHTLFSTTRLLAQEEATFGMGCFWKPSEELLKVPGVIDTVVGYTGKQSTEAPSYDSVCFSREWVEGVRVTYDTSVLSYEQLLDAFFQCQEPAFNGSRQYASFIFPHNTEQERLAQSWLQQNADTNSIISGIGRR</sequence>
<feature type="domain" description="Peptide methionine sulphoxide reductase MsrA" evidence="9">
    <location>
        <begin position="39"/>
        <end position="148"/>
    </location>
</feature>
<dbReference type="GO" id="GO:0034599">
    <property type="term" value="P:cellular response to oxidative stress"/>
    <property type="evidence" value="ECO:0007669"/>
    <property type="project" value="TreeGrafter"/>
</dbReference>